<dbReference type="Proteomes" id="UP001209540">
    <property type="component" value="Unassembled WGS sequence"/>
</dbReference>
<keyword evidence="3" id="KW-1185">Reference proteome</keyword>
<dbReference type="AlphaFoldDB" id="A0AAD5JUV3"/>
<dbReference type="EMBL" id="JAIXMP010000023">
    <property type="protein sequence ID" value="KAI9255070.1"/>
    <property type="molecule type" value="Genomic_DNA"/>
</dbReference>
<gene>
    <name evidence="2" type="ORF">BDA99DRAFT_152066</name>
</gene>
<evidence type="ECO:0000313" key="3">
    <source>
        <dbReference type="Proteomes" id="UP001209540"/>
    </source>
</evidence>
<dbReference type="SUPFAM" id="SSF81383">
    <property type="entry name" value="F-box domain"/>
    <property type="match status" value="1"/>
</dbReference>
<dbReference type="InterPro" id="IPR001810">
    <property type="entry name" value="F-box_dom"/>
</dbReference>
<name>A0AAD5JUV3_9FUNG</name>
<dbReference type="Pfam" id="PF12937">
    <property type="entry name" value="F-box-like"/>
    <property type="match status" value="1"/>
</dbReference>
<organism evidence="2 3">
    <name type="scientific">Phascolomyces articulosus</name>
    <dbReference type="NCBI Taxonomy" id="60185"/>
    <lineage>
        <taxon>Eukaryota</taxon>
        <taxon>Fungi</taxon>
        <taxon>Fungi incertae sedis</taxon>
        <taxon>Mucoromycota</taxon>
        <taxon>Mucoromycotina</taxon>
        <taxon>Mucoromycetes</taxon>
        <taxon>Mucorales</taxon>
        <taxon>Lichtheimiaceae</taxon>
        <taxon>Phascolomyces</taxon>
    </lineage>
</organism>
<accession>A0AAD5JUV3</accession>
<dbReference type="Gene3D" id="1.20.1280.50">
    <property type="match status" value="1"/>
</dbReference>
<evidence type="ECO:0000313" key="2">
    <source>
        <dbReference type="EMBL" id="KAI9255070.1"/>
    </source>
</evidence>
<protein>
    <recommendedName>
        <fullName evidence="1">F-box domain-containing protein</fullName>
    </recommendedName>
</protein>
<proteinExistence type="predicted"/>
<reference evidence="2" key="2">
    <citation type="submission" date="2023-02" db="EMBL/GenBank/DDBJ databases">
        <authorList>
            <consortium name="DOE Joint Genome Institute"/>
            <person name="Mondo S.J."/>
            <person name="Chang Y."/>
            <person name="Wang Y."/>
            <person name="Ahrendt S."/>
            <person name="Andreopoulos W."/>
            <person name="Barry K."/>
            <person name="Beard J."/>
            <person name="Benny G.L."/>
            <person name="Blankenship S."/>
            <person name="Bonito G."/>
            <person name="Cuomo C."/>
            <person name="Desiro A."/>
            <person name="Gervers K.A."/>
            <person name="Hundley H."/>
            <person name="Kuo A."/>
            <person name="LaButti K."/>
            <person name="Lang B.F."/>
            <person name="Lipzen A."/>
            <person name="O'Donnell K."/>
            <person name="Pangilinan J."/>
            <person name="Reynolds N."/>
            <person name="Sandor L."/>
            <person name="Smith M.W."/>
            <person name="Tsang A."/>
            <person name="Grigoriev I.V."/>
            <person name="Stajich J.E."/>
            <person name="Spatafora J.W."/>
        </authorList>
    </citation>
    <scope>NUCLEOTIDE SEQUENCE</scope>
    <source>
        <strain evidence="2">RSA 2281</strain>
    </source>
</reference>
<sequence length="175" mass="20514">MAFLNHKQEIVNITQLLQDQVKELNIGTEESIKSNLLVNNSNDPWLSQVNTMIDPLQTLPFEIITNIFLFLPQDVRVQCLLVSLSWRKQVLERPELWRVLSLHDRTKDKLLLQVIPFLGDYVQDLSILPTSRTVQYKFMQQLRKGHFKAIRSLRLSGIYKYKSYSLDLPMRIAAF</sequence>
<feature type="domain" description="F-box" evidence="1">
    <location>
        <begin position="53"/>
        <end position="100"/>
    </location>
</feature>
<dbReference type="InterPro" id="IPR036047">
    <property type="entry name" value="F-box-like_dom_sf"/>
</dbReference>
<dbReference type="PROSITE" id="PS50181">
    <property type="entry name" value="FBOX"/>
    <property type="match status" value="1"/>
</dbReference>
<evidence type="ECO:0000259" key="1">
    <source>
        <dbReference type="PROSITE" id="PS50181"/>
    </source>
</evidence>
<reference evidence="2" key="1">
    <citation type="journal article" date="2022" name="IScience">
        <title>Evolution of zygomycete secretomes and the origins of terrestrial fungal ecologies.</title>
        <authorList>
            <person name="Chang Y."/>
            <person name="Wang Y."/>
            <person name="Mondo S."/>
            <person name="Ahrendt S."/>
            <person name="Andreopoulos W."/>
            <person name="Barry K."/>
            <person name="Beard J."/>
            <person name="Benny G.L."/>
            <person name="Blankenship S."/>
            <person name="Bonito G."/>
            <person name="Cuomo C."/>
            <person name="Desiro A."/>
            <person name="Gervers K.A."/>
            <person name="Hundley H."/>
            <person name="Kuo A."/>
            <person name="LaButti K."/>
            <person name="Lang B.F."/>
            <person name="Lipzen A."/>
            <person name="O'Donnell K."/>
            <person name="Pangilinan J."/>
            <person name="Reynolds N."/>
            <person name="Sandor L."/>
            <person name="Smith M.E."/>
            <person name="Tsang A."/>
            <person name="Grigoriev I.V."/>
            <person name="Stajich J.E."/>
            <person name="Spatafora J.W."/>
        </authorList>
    </citation>
    <scope>NUCLEOTIDE SEQUENCE</scope>
    <source>
        <strain evidence="2">RSA 2281</strain>
    </source>
</reference>
<comment type="caution">
    <text evidence="2">The sequence shown here is derived from an EMBL/GenBank/DDBJ whole genome shotgun (WGS) entry which is preliminary data.</text>
</comment>